<dbReference type="InterPro" id="IPR013320">
    <property type="entry name" value="ConA-like_dom_sf"/>
</dbReference>
<feature type="domain" description="Legume lectin" evidence="4">
    <location>
        <begin position="4"/>
        <end position="208"/>
    </location>
</feature>
<gene>
    <name evidence="5" type="ORF">KC19_10G102100</name>
</gene>
<feature type="compositionally biased region" description="Low complexity" evidence="3">
    <location>
        <begin position="427"/>
        <end position="440"/>
    </location>
</feature>
<protein>
    <recommendedName>
        <fullName evidence="4">Legume lectin domain-containing protein</fullName>
    </recommendedName>
</protein>
<dbReference type="GO" id="GO:0030246">
    <property type="term" value="F:carbohydrate binding"/>
    <property type="evidence" value="ECO:0007669"/>
    <property type="project" value="UniProtKB-KW"/>
</dbReference>
<accession>A0A8T0GIR6</accession>
<feature type="region of interest" description="Disordered" evidence="3">
    <location>
        <begin position="210"/>
        <end position="466"/>
    </location>
</feature>
<organism evidence="5 6">
    <name type="scientific">Ceratodon purpureus</name>
    <name type="common">Fire moss</name>
    <name type="synonym">Dicranum purpureum</name>
    <dbReference type="NCBI Taxonomy" id="3225"/>
    <lineage>
        <taxon>Eukaryota</taxon>
        <taxon>Viridiplantae</taxon>
        <taxon>Streptophyta</taxon>
        <taxon>Embryophyta</taxon>
        <taxon>Bryophyta</taxon>
        <taxon>Bryophytina</taxon>
        <taxon>Bryopsida</taxon>
        <taxon>Dicranidae</taxon>
        <taxon>Pseudoditrichales</taxon>
        <taxon>Ditrichaceae</taxon>
        <taxon>Ceratodon</taxon>
    </lineage>
</organism>
<evidence type="ECO:0000313" key="5">
    <source>
        <dbReference type="EMBL" id="KAG0559406.1"/>
    </source>
</evidence>
<evidence type="ECO:0000313" key="6">
    <source>
        <dbReference type="Proteomes" id="UP000822688"/>
    </source>
</evidence>
<sequence length="484" mass="50094">MSGMGRAMYNQNVHIANGATNDVASFNTSFTFAMTADNVLSAGDGFAFVIAPDASSIGGSGGYLGLVTSSTNNRLSNHIFAVEFDTVINFPFSDPSASHIGVNVNKMTSTQTYDFCPSSNSHCNYFINNGNFTVWIDYSSGDQILDVRLAQGDLAYNVGKPTSSYIHINNFNLSTIFNDYMYVGFSGGNGSYQETNTIYSWNFLSTLTIGEKPPPPSNPPLSNPPPPLPSPPPNLPPPSNPPPPSPPPPIDPPPPSPPPPSDPPPPSPPPPIDPPPPSPPPPINPPPPSPPPPIDPPPPSPPPSSPSSPSNPPTPSPLPPSDPPPPSPPPPNDPPPPNPPPPNDPPPPSLPPPSNPPPPSPPPPSLPPPSNPPPPSPPPSPPPPSNPPPPSPPPPNPPLPSPPPPLNNPPPPSPLPLNDPPPPSPTLPNNDLSPPLQNPLIPSPPPQVSNDMPPSSLPSPPIVTNVLNSSKTKKNVGLIIGLVT</sequence>
<dbReference type="SUPFAM" id="SSF49899">
    <property type="entry name" value="Concanavalin A-like lectins/glucanases"/>
    <property type="match status" value="1"/>
</dbReference>
<comment type="similarity">
    <text evidence="1">Belongs to the leguminous lectin family.</text>
</comment>
<proteinExistence type="inferred from homology"/>
<dbReference type="Gene3D" id="2.60.120.200">
    <property type="match status" value="1"/>
</dbReference>
<reference evidence="5" key="1">
    <citation type="submission" date="2020-06" db="EMBL/GenBank/DDBJ databases">
        <title>WGS assembly of Ceratodon purpureus strain R40.</title>
        <authorList>
            <person name="Carey S.B."/>
            <person name="Jenkins J."/>
            <person name="Shu S."/>
            <person name="Lovell J.T."/>
            <person name="Sreedasyam A."/>
            <person name="Maumus F."/>
            <person name="Tiley G.P."/>
            <person name="Fernandez-Pozo N."/>
            <person name="Barry K."/>
            <person name="Chen C."/>
            <person name="Wang M."/>
            <person name="Lipzen A."/>
            <person name="Daum C."/>
            <person name="Saski C.A."/>
            <person name="Payton A.C."/>
            <person name="Mcbreen J.C."/>
            <person name="Conrad R.E."/>
            <person name="Kollar L.M."/>
            <person name="Olsson S."/>
            <person name="Huttunen S."/>
            <person name="Landis J.B."/>
            <person name="Wickett N.J."/>
            <person name="Johnson M.G."/>
            <person name="Rensing S.A."/>
            <person name="Grimwood J."/>
            <person name="Schmutz J."/>
            <person name="Mcdaniel S.F."/>
        </authorList>
    </citation>
    <scope>NUCLEOTIDE SEQUENCE</scope>
    <source>
        <strain evidence="5">R40</strain>
    </source>
</reference>
<dbReference type="PANTHER" id="PTHR32401">
    <property type="entry name" value="CONCANAVALIN A-LIKE LECTIN FAMILY PROTEIN"/>
    <property type="match status" value="1"/>
</dbReference>
<evidence type="ECO:0000256" key="1">
    <source>
        <dbReference type="ARBA" id="ARBA00007606"/>
    </source>
</evidence>
<evidence type="ECO:0000259" key="4">
    <source>
        <dbReference type="Pfam" id="PF00139"/>
    </source>
</evidence>
<keyword evidence="2" id="KW-0430">Lectin</keyword>
<dbReference type="EMBL" id="CM026431">
    <property type="protein sequence ID" value="KAG0559406.1"/>
    <property type="molecule type" value="Genomic_DNA"/>
</dbReference>
<feature type="compositionally biased region" description="Pro residues" evidence="3">
    <location>
        <begin position="212"/>
        <end position="426"/>
    </location>
</feature>
<dbReference type="AlphaFoldDB" id="A0A8T0GIR6"/>
<evidence type="ECO:0000256" key="2">
    <source>
        <dbReference type="ARBA" id="ARBA00022734"/>
    </source>
</evidence>
<keyword evidence="6" id="KW-1185">Reference proteome</keyword>
<feature type="non-terminal residue" evidence="5">
    <location>
        <position position="484"/>
    </location>
</feature>
<dbReference type="Proteomes" id="UP000822688">
    <property type="component" value="Chromosome 10"/>
</dbReference>
<dbReference type="PANTHER" id="PTHR32401:SF48">
    <property type="entry name" value="LEGUME LECTIN DOMAIN-CONTAINING PROTEIN"/>
    <property type="match status" value="1"/>
</dbReference>
<comment type="caution">
    <text evidence="5">The sequence shown here is derived from an EMBL/GenBank/DDBJ whole genome shotgun (WGS) entry which is preliminary data.</text>
</comment>
<evidence type="ECO:0000256" key="3">
    <source>
        <dbReference type="SAM" id="MobiDB-lite"/>
    </source>
</evidence>
<dbReference type="InterPro" id="IPR001220">
    <property type="entry name" value="Legume_lectin_dom"/>
</dbReference>
<dbReference type="Pfam" id="PF00139">
    <property type="entry name" value="Lectin_legB"/>
    <property type="match status" value="1"/>
</dbReference>
<dbReference type="InterPro" id="IPR050258">
    <property type="entry name" value="Leguminous_Lectin"/>
</dbReference>
<dbReference type="PRINTS" id="PR01217">
    <property type="entry name" value="PRICHEXTENSN"/>
</dbReference>
<name>A0A8T0GIR6_CERPU</name>
<dbReference type="CDD" id="cd06899">
    <property type="entry name" value="lectin_legume_LecRK_Arcelin_ConA"/>
    <property type="match status" value="1"/>
</dbReference>